<dbReference type="InterPro" id="IPR036388">
    <property type="entry name" value="WH-like_DNA-bd_sf"/>
</dbReference>
<dbReference type="SMART" id="SM00421">
    <property type="entry name" value="HTH_LUXR"/>
    <property type="match status" value="1"/>
</dbReference>
<dbReference type="Pfam" id="PF00196">
    <property type="entry name" value="GerE"/>
    <property type="match status" value="1"/>
</dbReference>
<dbReference type="SUPFAM" id="SSF46894">
    <property type="entry name" value="C-terminal effector domain of the bipartite response regulators"/>
    <property type="match status" value="1"/>
</dbReference>
<name>A0A9X0LE79_9ACTN</name>
<feature type="transmembrane region" description="Helical" evidence="4">
    <location>
        <begin position="171"/>
        <end position="191"/>
    </location>
</feature>
<evidence type="ECO:0000313" key="6">
    <source>
        <dbReference type="EMBL" id="KUJ46824.1"/>
    </source>
</evidence>
<accession>A0A9X0LE79</accession>
<reference evidence="6 7" key="1">
    <citation type="submission" date="2015-10" db="EMBL/GenBank/DDBJ databases">
        <authorList>
            <person name="Ju K.-S."/>
            <person name="Doroghazi J.R."/>
            <person name="Metcalf W.W."/>
        </authorList>
    </citation>
    <scope>NUCLEOTIDE SEQUENCE [LARGE SCALE GENOMIC DNA]</scope>
    <source>
        <strain evidence="6 7">NRRL B-24793</strain>
    </source>
</reference>
<evidence type="ECO:0000313" key="7">
    <source>
        <dbReference type="Proteomes" id="UP000053246"/>
    </source>
</evidence>
<dbReference type="PRINTS" id="PR00038">
    <property type="entry name" value="HTHLUXR"/>
</dbReference>
<proteinExistence type="predicted"/>
<keyword evidence="1" id="KW-0805">Transcription regulation</keyword>
<feature type="domain" description="HTH luxR-type" evidence="5">
    <location>
        <begin position="267"/>
        <end position="332"/>
    </location>
</feature>
<protein>
    <recommendedName>
        <fullName evidence="5">HTH luxR-type domain-containing protein</fullName>
    </recommendedName>
</protein>
<evidence type="ECO:0000256" key="3">
    <source>
        <dbReference type="ARBA" id="ARBA00023163"/>
    </source>
</evidence>
<dbReference type="PANTHER" id="PTHR44688">
    <property type="entry name" value="DNA-BINDING TRANSCRIPTIONAL ACTIVATOR DEVR_DOSR"/>
    <property type="match status" value="1"/>
</dbReference>
<evidence type="ECO:0000256" key="2">
    <source>
        <dbReference type="ARBA" id="ARBA00023125"/>
    </source>
</evidence>
<dbReference type="PROSITE" id="PS50043">
    <property type="entry name" value="HTH_LUXR_2"/>
    <property type="match status" value="1"/>
</dbReference>
<keyword evidence="7" id="KW-1185">Reference proteome</keyword>
<keyword evidence="3" id="KW-0804">Transcription</keyword>
<dbReference type="EMBL" id="LMWI01000002">
    <property type="protein sequence ID" value="KUJ46824.1"/>
    <property type="molecule type" value="Genomic_DNA"/>
</dbReference>
<dbReference type="RefSeq" id="WP_415878011.1">
    <property type="nucleotide sequence ID" value="NZ_LMWI01000002.1"/>
</dbReference>
<feature type="transmembrane region" description="Helical" evidence="4">
    <location>
        <begin position="20"/>
        <end position="42"/>
    </location>
</feature>
<gene>
    <name evidence="6" type="ORF">ADL17_28605</name>
</gene>
<keyword evidence="4" id="KW-0812">Transmembrane</keyword>
<dbReference type="GO" id="GO:0003677">
    <property type="term" value="F:DNA binding"/>
    <property type="evidence" value="ECO:0007669"/>
    <property type="project" value="UniProtKB-KW"/>
</dbReference>
<sequence>MANPDQKPTDPADADPRGGAARWGAPLVLAAAVGMLLVATPWWGVDGLDETSSPWFVDLERLVLGLANFAAVAAVALSRYRLGAACVVATVPWVLSPLLGAVAWAWWSAVLAVLGIAVLDGARRLSLAMAALAVTLAVVYCTSGMYWQVPIVGPVNLFSREPDRWLDETRLIYLAFYLGAVGVVVLLAAVLRRRRAARLRSIAVTPAAAAAPMPPAVESPEVTGPGVVEAESSVGPVGSEVAEVGPQATPVGPAAVGAGAQVLTGPWAERIATLTAREREVLLAVARGRSNAEVAADLGIGDETVKTHVSEVLRKLGCRDRVQAVIAVYESGLR</sequence>
<dbReference type="PANTHER" id="PTHR44688:SF16">
    <property type="entry name" value="DNA-BINDING TRANSCRIPTIONAL ACTIVATOR DEVR_DOSR"/>
    <property type="match status" value="1"/>
</dbReference>
<comment type="caution">
    <text evidence="6">The sequence shown here is derived from an EMBL/GenBank/DDBJ whole genome shotgun (WGS) entry which is preliminary data.</text>
</comment>
<feature type="transmembrane region" description="Helical" evidence="4">
    <location>
        <begin position="126"/>
        <end position="147"/>
    </location>
</feature>
<dbReference type="InterPro" id="IPR016032">
    <property type="entry name" value="Sig_transdc_resp-reg_C-effctor"/>
</dbReference>
<evidence type="ECO:0000259" key="5">
    <source>
        <dbReference type="PROSITE" id="PS50043"/>
    </source>
</evidence>
<keyword evidence="2" id="KW-0238">DNA-binding</keyword>
<dbReference type="GO" id="GO:0006355">
    <property type="term" value="P:regulation of DNA-templated transcription"/>
    <property type="evidence" value="ECO:0007669"/>
    <property type="project" value="InterPro"/>
</dbReference>
<dbReference type="CDD" id="cd06170">
    <property type="entry name" value="LuxR_C_like"/>
    <property type="match status" value="1"/>
</dbReference>
<dbReference type="InterPro" id="IPR000792">
    <property type="entry name" value="Tscrpt_reg_LuxR_C"/>
</dbReference>
<evidence type="ECO:0000256" key="4">
    <source>
        <dbReference type="SAM" id="Phobius"/>
    </source>
</evidence>
<dbReference type="Gene3D" id="1.10.10.10">
    <property type="entry name" value="Winged helix-like DNA-binding domain superfamily/Winged helix DNA-binding domain"/>
    <property type="match status" value="1"/>
</dbReference>
<keyword evidence="4" id="KW-1133">Transmembrane helix</keyword>
<organism evidence="6 7">
    <name type="scientific">Micromonospora maris</name>
    <dbReference type="NCBI Taxonomy" id="1003110"/>
    <lineage>
        <taxon>Bacteria</taxon>
        <taxon>Bacillati</taxon>
        <taxon>Actinomycetota</taxon>
        <taxon>Actinomycetes</taxon>
        <taxon>Micromonosporales</taxon>
        <taxon>Micromonosporaceae</taxon>
        <taxon>Micromonospora</taxon>
    </lineage>
</organism>
<evidence type="ECO:0000256" key="1">
    <source>
        <dbReference type="ARBA" id="ARBA00023015"/>
    </source>
</evidence>
<dbReference type="AlphaFoldDB" id="A0A9X0LE79"/>
<keyword evidence="4" id="KW-0472">Membrane</keyword>
<dbReference type="Proteomes" id="UP000053246">
    <property type="component" value="Unassembled WGS sequence"/>
</dbReference>
<feature type="transmembrane region" description="Helical" evidence="4">
    <location>
        <begin position="94"/>
        <end position="119"/>
    </location>
</feature>